<evidence type="ECO:0000259" key="8">
    <source>
        <dbReference type="PROSITE" id="PS50215"/>
    </source>
</evidence>
<dbReference type="InterPro" id="IPR024079">
    <property type="entry name" value="MetalloPept_cat_dom_sf"/>
</dbReference>
<keyword evidence="2" id="KW-0378">Hydrolase</keyword>
<organism evidence="9">
    <name type="scientific">Rhipicephalus pulchellus</name>
    <name type="common">Yellow backed tick</name>
    <name type="synonym">Dermacentor pulchellus</name>
    <dbReference type="NCBI Taxonomy" id="72859"/>
    <lineage>
        <taxon>Eukaryota</taxon>
        <taxon>Metazoa</taxon>
        <taxon>Ecdysozoa</taxon>
        <taxon>Arthropoda</taxon>
        <taxon>Chelicerata</taxon>
        <taxon>Arachnida</taxon>
        <taxon>Acari</taxon>
        <taxon>Parasitiformes</taxon>
        <taxon>Ixodida</taxon>
        <taxon>Ixodoidea</taxon>
        <taxon>Ixodidae</taxon>
        <taxon>Rhipicephalinae</taxon>
        <taxon>Rhipicephalus</taxon>
        <taxon>Rhipicephalus</taxon>
    </lineage>
</organism>
<keyword evidence="4 9" id="KW-0482">Metalloprotease</keyword>
<evidence type="ECO:0000256" key="2">
    <source>
        <dbReference type="ARBA" id="ARBA00022801"/>
    </source>
</evidence>
<dbReference type="GO" id="GO:0004222">
    <property type="term" value="F:metalloendopeptidase activity"/>
    <property type="evidence" value="ECO:0007669"/>
    <property type="project" value="InterPro"/>
</dbReference>
<dbReference type="Pfam" id="PF13574">
    <property type="entry name" value="Reprolysin_2"/>
    <property type="match status" value="1"/>
</dbReference>
<evidence type="ECO:0000256" key="5">
    <source>
        <dbReference type="PROSITE-ProRule" id="PRU00276"/>
    </source>
</evidence>
<dbReference type="CDD" id="cd04272">
    <property type="entry name" value="ZnMc_salivary_gland_MPs"/>
    <property type="match status" value="1"/>
</dbReference>
<dbReference type="PROSITE" id="PS50215">
    <property type="entry name" value="ADAM_MEPRO"/>
    <property type="match status" value="1"/>
</dbReference>
<comment type="caution">
    <text evidence="5">Lacks conserved residue(s) required for the propagation of feature annotation.</text>
</comment>
<dbReference type="SUPFAM" id="SSF55486">
    <property type="entry name" value="Metalloproteases ('zincins'), catalytic domain"/>
    <property type="match status" value="1"/>
</dbReference>
<dbReference type="InterPro" id="IPR001590">
    <property type="entry name" value="Peptidase_M12B"/>
</dbReference>
<keyword evidence="3 5" id="KW-0862">Zinc</keyword>
<dbReference type="AlphaFoldDB" id="L7LRV7"/>
<feature type="domain" description="Peptidase M12B" evidence="8">
    <location>
        <begin position="170"/>
        <end position="390"/>
    </location>
</feature>
<accession>L7LRV7</accession>
<dbReference type="Gene3D" id="3.40.390.10">
    <property type="entry name" value="Collagenase (Catalytic Domain)"/>
    <property type="match status" value="1"/>
</dbReference>
<dbReference type="GO" id="GO:0046872">
    <property type="term" value="F:metal ion binding"/>
    <property type="evidence" value="ECO:0007669"/>
    <property type="project" value="UniProtKB-KW"/>
</dbReference>
<feature type="binding site" evidence="5">
    <location>
        <position position="318"/>
    </location>
    <ligand>
        <name>Zn(2+)</name>
        <dbReference type="ChEBI" id="CHEBI:29105"/>
        <note>catalytic</note>
    </ligand>
</feature>
<dbReference type="PANTHER" id="PTHR11905:SF159">
    <property type="entry name" value="ADAM METALLOPROTEASE"/>
    <property type="match status" value="1"/>
</dbReference>
<evidence type="ECO:0000256" key="6">
    <source>
        <dbReference type="SAM" id="MobiDB-lite"/>
    </source>
</evidence>
<dbReference type="PANTHER" id="PTHR11905">
    <property type="entry name" value="ADAM A DISINTEGRIN AND METALLOPROTEASE DOMAIN"/>
    <property type="match status" value="1"/>
</dbReference>
<feature type="binding site" evidence="5">
    <location>
        <position position="322"/>
    </location>
    <ligand>
        <name>Zn(2+)</name>
        <dbReference type="ChEBI" id="CHEBI:29105"/>
        <note>catalytic</note>
    </ligand>
</feature>
<evidence type="ECO:0000256" key="7">
    <source>
        <dbReference type="SAM" id="SignalP"/>
    </source>
</evidence>
<feature type="chain" id="PRO_5003980525" evidence="7">
    <location>
        <begin position="17"/>
        <end position="556"/>
    </location>
</feature>
<protein>
    <submittedName>
        <fullName evidence="9">Putative tick salivary metalloprotease</fullName>
    </submittedName>
</protein>
<proteinExistence type="evidence at transcript level"/>
<dbReference type="GO" id="GO:0006509">
    <property type="term" value="P:membrane protein ectodomain proteolysis"/>
    <property type="evidence" value="ECO:0007669"/>
    <property type="project" value="TreeGrafter"/>
</dbReference>
<dbReference type="EMBL" id="GACK01010757">
    <property type="protein sequence ID" value="JAA54277.1"/>
    <property type="molecule type" value="mRNA"/>
</dbReference>
<feature type="signal peptide" evidence="7">
    <location>
        <begin position="1"/>
        <end position="16"/>
    </location>
</feature>
<evidence type="ECO:0000313" key="9">
    <source>
        <dbReference type="EMBL" id="JAA54277.1"/>
    </source>
</evidence>
<keyword evidence="7" id="KW-0732">Signal</keyword>
<keyword evidence="5" id="KW-0479">Metal-binding</keyword>
<feature type="region of interest" description="Disordered" evidence="6">
    <location>
        <begin position="517"/>
        <end position="556"/>
    </location>
</feature>
<feature type="binding site" evidence="5">
    <location>
        <position position="328"/>
    </location>
    <ligand>
        <name>Zn(2+)</name>
        <dbReference type="ChEBI" id="CHEBI:29105"/>
        <note>catalytic</note>
    </ligand>
</feature>
<evidence type="ECO:0000256" key="3">
    <source>
        <dbReference type="ARBA" id="ARBA00022833"/>
    </source>
</evidence>
<feature type="active site" evidence="5">
    <location>
        <position position="319"/>
    </location>
</feature>
<reference evidence="9" key="1">
    <citation type="submission" date="2012-11" db="EMBL/GenBank/DDBJ databases">
        <authorList>
            <person name="Lucero-Rivera Y.E."/>
            <person name="Tovar-Ramirez D."/>
        </authorList>
    </citation>
    <scope>NUCLEOTIDE SEQUENCE</scope>
    <source>
        <tissue evidence="9">Salivary gland</tissue>
    </source>
</reference>
<keyword evidence="1 9" id="KW-0645">Protease</keyword>
<evidence type="ECO:0000256" key="1">
    <source>
        <dbReference type="ARBA" id="ARBA00022670"/>
    </source>
</evidence>
<evidence type="ECO:0000256" key="4">
    <source>
        <dbReference type="ARBA" id="ARBA00023049"/>
    </source>
</evidence>
<dbReference type="InterPro" id="IPR034030">
    <property type="entry name" value="ZnMc_salivary_gland_MPs"/>
</dbReference>
<sequence length="556" mass="63319">MIRIFVVSVLVIASEGMQQPRLVYPRLLEERSSDGRMVMQLHDQLTLNLRKASVAARNFRVLEHEDGREVTHFFNGEDLEQDLHEDEKQFASVHVRRRDGNVEVEGVVGPSHRIEPMPTMERSDEGLIPHMIHEIERKEMHDIEMMPRGKGASTVNERNYGTTQNVPYSVTIELFVVSDFPHYKHFKNTTKLIEYVCVTVNSMNLRYADTSSPTVKFLLIGIEKDERSPYRNGSGIYLESSSSLDRFRVYAHNKRHEFGRPDMTYLFTGYDVFTAENDGTKSMSVLGIGFVGGLCTDFFVALGEDTAGLYTGMHTLTHEAGHVLGAAHDESRPKPWIENDPGSLECLWKEGYIMSYIDGGEKHHHFSPCSLRQIRNVIMLRGWNCWQLSNTGHTNEGIYPGMEVAPNAYCRHAFPDKQNVTADMESPTMKECMVKCQYPEYRRICNYGRCFTYVTTYSLSLHALDYMPCSKNEVCIQGVCGQKRTAAPSQRPPNVQTTYRTSTTPTTASTECRCDCSTTTSSTKTYPRPTPWNNGRRNNGRWNNGRWNNGRGYSGK</sequence>
<reference evidence="9" key="2">
    <citation type="journal article" date="2015" name="J. Proteomics">
        <title>Sexual differences in the sialomes of the zebra tick, Rhipicephalus pulchellus.</title>
        <authorList>
            <person name="Tan A.W."/>
            <person name="Francischetti I.M."/>
            <person name="Slovak M."/>
            <person name="Kini R.M."/>
            <person name="Ribeiro J.M."/>
        </authorList>
    </citation>
    <scope>NUCLEOTIDE SEQUENCE</scope>
    <source>
        <tissue evidence="9">Salivary gland</tissue>
    </source>
</reference>
<name>L7LRV7_RHIPC</name>